<dbReference type="Pfam" id="PF12833">
    <property type="entry name" value="HTH_18"/>
    <property type="match status" value="1"/>
</dbReference>
<protein>
    <submittedName>
        <fullName evidence="5">Bacillibactin transport regulator</fullName>
    </submittedName>
</protein>
<dbReference type="InterPro" id="IPR053142">
    <property type="entry name" value="PchR_regulatory_protein"/>
</dbReference>
<reference evidence="5 6" key="1">
    <citation type="submission" date="2015-09" db="EMBL/GenBank/DDBJ databases">
        <authorList>
            <consortium name="Pathogen Informatics"/>
        </authorList>
    </citation>
    <scope>NUCLEOTIDE SEQUENCE [LARGE SCALE GENOMIC DNA]</scope>
    <source>
        <strain evidence="5 6">2789STDY5834970</strain>
    </source>
</reference>
<evidence type="ECO:0000313" key="6">
    <source>
        <dbReference type="Proteomes" id="UP000095649"/>
    </source>
</evidence>
<keyword evidence="2" id="KW-0238">DNA-binding</keyword>
<keyword evidence="1" id="KW-0805">Transcription regulation</keyword>
<dbReference type="Proteomes" id="UP000095649">
    <property type="component" value="Unassembled WGS sequence"/>
</dbReference>
<name>A0A173V6T0_9FIRM</name>
<evidence type="ECO:0000256" key="2">
    <source>
        <dbReference type="ARBA" id="ARBA00023125"/>
    </source>
</evidence>
<evidence type="ECO:0000256" key="1">
    <source>
        <dbReference type="ARBA" id="ARBA00023015"/>
    </source>
</evidence>
<dbReference type="PANTHER" id="PTHR47893:SF1">
    <property type="entry name" value="REGULATORY PROTEIN PCHR"/>
    <property type="match status" value="1"/>
</dbReference>
<dbReference type="InterPro" id="IPR018062">
    <property type="entry name" value="HTH_AraC-typ_CS"/>
</dbReference>
<dbReference type="OrthoDB" id="9772607at2"/>
<dbReference type="GO" id="GO:0003700">
    <property type="term" value="F:DNA-binding transcription factor activity"/>
    <property type="evidence" value="ECO:0007669"/>
    <property type="project" value="InterPro"/>
</dbReference>
<dbReference type="EMBL" id="CYXN01000038">
    <property type="protein sequence ID" value="CUN22931.1"/>
    <property type="molecule type" value="Genomic_DNA"/>
</dbReference>
<dbReference type="PRINTS" id="PR00032">
    <property type="entry name" value="HTHARAC"/>
</dbReference>
<accession>A0A173V6T0</accession>
<evidence type="ECO:0000256" key="3">
    <source>
        <dbReference type="ARBA" id="ARBA00023163"/>
    </source>
</evidence>
<sequence>MAMHKSLFDLSPEQTASTAMPRTVVFSNGTGSGSMTIYPLFSGAELYYNDMHLVSFDETPAPARNVIEINHCRVGRYECSFGANSCCYLAAGDFAVCAAARKKSSSCFPLRHYHGITILLDLDAISPEMRKQMEWYGVDLDVIRRYICTENRCCILRSEPTIAHIFSELYTAHSVPDTGYLRLKVLELLHILTRLKNREDVQQTEYFNQHQVECVKQAAALLTQELTVRRTIEQLAQDVGLSATALKTCFKGVYGSSVYAYQKEYRLQLAQKLLTETDSTIAEIAHQIGYENPNKFSSAFRQSLGMTPTQYRKMRPIG</sequence>
<dbReference type="AlphaFoldDB" id="A0A173V6T0"/>
<dbReference type="SUPFAM" id="SSF46689">
    <property type="entry name" value="Homeodomain-like"/>
    <property type="match status" value="1"/>
</dbReference>
<keyword evidence="3" id="KW-0804">Transcription</keyword>
<dbReference type="PANTHER" id="PTHR47893">
    <property type="entry name" value="REGULATORY PROTEIN PCHR"/>
    <property type="match status" value="1"/>
</dbReference>
<proteinExistence type="predicted"/>
<dbReference type="Gene3D" id="1.10.10.60">
    <property type="entry name" value="Homeodomain-like"/>
    <property type="match status" value="2"/>
</dbReference>
<dbReference type="PROSITE" id="PS00041">
    <property type="entry name" value="HTH_ARAC_FAMILY_1"/>
    <property type="match status" value="1"/>
</dbReference>
<feature type="domain" description="HTH araC/xylS-type" evidence="4">
    <location>
        <begin position="216"/>
        <end position="314"/>
    </location>
</feature>
<dbReference type="PROSITE" id="PS01124">
    <property type="entry name" value="HTH_ARAC_FAMILY_2"/>
    <property type="match status" value="1"/>
</dbReference>
<evidence type="ECO:0000259" key="4">
    <source>
        <dbReference type="PROSITE" id="PS01124"/>
    </source>
</evidence>
<dbReference type="InterPro" id="IPR020449">
    <property type="entry name" value="Tscrpt_reg_AraC-type_HTH"/>
</dbReference>
<dbReference type="SMART" id="SM00342">
    <property type="entry name" value="HTH_ARAC"/>
    <property type="match status" value="1"/>
</dbReference>
<gene>
    <name evidence="5" type="primary">btr_3</name>
    <name evidence="5" type="ORF">ERS852582_02637</name>
</gene>
<organism evidence="5 6">
    <name type="scientific">Faecalibacterium prausnitzii</name>
    <dbReference type="NCBI Taxonomy" id="853"/>
    <lineage>
        <taxon>Bacteria</taxon>
        <taxon>Bacillati</taxon>
        <taxon>Bacillota</taxon>
        <taxon>Clostridia</taxon>
        <taxon>Eubacteriales</taxon>
        <taxon>Oscillospiraceae</taxon>
        <taxon>Faecalibacterium</taxon>
    </lineage>
</organism>
<dbReference type="InterPro" id="IPR018060">
    <property type="entry name" value="HTH_AraC"/>
</dbReference>
<dbReference type="InterPro" id="IPR009057">
    <property type="entry name" value="Homeodomain-like_sf"/>
</dbReference>
<evidence type="ECO:0000313" key="5">
    <source>
        <dbReference type="EMBL" id="CUN22931.1"/>
    </source>
</evidence>
<dbReference type="GO" id="GO:0043565">
    <property type="term" value="F:sequence-specific DNA binding"/>
    <property type="evidence" value="ECO:0007669"/>
    <property type="project" value="InterPro"/>
</dbReference>